<dbReference type="PANTHER" id="PTHR33248">
    <property type="entry name" value="ZINC ION-BINDING PROTEIN"/>
    <property type="match status" value="1"/>
</dbReference>
<evidence type="ECO:0008006" key="4">
    <source>
        <dbReference type="Google" id="ProtNLM"/>
    </source>
</evidence>
<protein>
    <recommendedName>
        <fullName evidence="4">Zinc finger GRF-type domain-containing protein</fullName>
    </recommendedName>
</protein>
<evidence type="ECO:0000313" key="3">
    <source>
        <dbReference type="Proteomes" id="UP001177003"/>
    </source>
</evidence>
<dbReference type="AlphaFoldDB" id="A0AA35YD09"/>
<evidence type="ECO:0000256" key="1">
    <source>
        <dbReference type="SAM" id="Phobius"/>
    </source>
</evidence>
<feature type="transmembrane region" description="Helical" evidence="1">
    <location>
        <begin position="111"/>
        <end position="130"/>
    </location>
</feature>
<reference evidence="2" key="1">
    <citation type="submission" date="2023-04" db="EMBL/GenBank/DDBJ databases">
        <authorList>
            <person name="Vijverberg K."/>
            <person name="Xiong W."/>
            <person name="Schranz E."/>
        </authorList>
    </citation>
    <scope>NUCLEOTIDE SEQUENCE</scope>
</reference>
<organism evidence="2 3">
    <name type="scientific">Lactuca saligna</name>
    <name type="common">Willowleaf lettuce</name>
    <dbReference type="NCBI Taxonomy" id="75948"/>
    <lineage>
        <taxon>Eukaryota</taxon>
        <taxon>Viridiplantae</taxon>
        <taxon>Streptophyta</taxon>
        <taxon>Embryophyta</taxon>
        <taxon>Tracheophyta</taxon>
        <taxon>Spermatophyta</taxon>
        <taxon>Magnoliopsida</taxon>
        <taxon>eudicotyledons</taxon>
        <taxon>Gunneridae</taxon>
        <taxon>Pentapetalae</taxon>
        <taxon>asterids</taxon>
        <taxon>campanulids</taxon>
        <taxon>Asterales</taxon>
        <taxon>Asteraceae</taxon>
        <taxon>Cichorioideae</taxon>
        <taxon>Cichorieae</taxon>
        <taxon>Lactucinae</taxon>
        <taxon>Lactuca</taxon>
    </lineage>
</organism>
<accession>A0AA35YD09</accession>
<keyword evidence="1" id="KW-1133">Transmembrane helix</keyword>
<proteinExistence type="predicted"/>
<dbReference type="Proteomes" id="UP001177003">
    <property type="component" value="Chromosome 2"/>
</dbReference>
<keyword evidence="1" id="KW-0472">Membrane</keyword>
<sequence length="131" mass="14992">MSERLGQIGNMKSMLSSSSTNIRMCYCGDRADMWTSWTRKNPGWRFFGCPNYMDEEKDSISFNNPINEGEIPVDDPIAPMNVDVPISHLNALEPDNQITMRENTHVPGNEFGFCKWMMVCFVCFIVGMMYA</sequence>
<name>A0AA35YD09_LACSI</name>
<keyword evidence="3" id="KW-1185">Reference proteome</keyword>
<keyword evidence="1" id="KW-0812">Transmembrane</keyword>
<gene>
    <name evidence="2" type="ORF">LSALG_LOCUS11222</name>
</gene>
<evidence type="ECO:0000313" key="2">
    <source>
        <dbReference type="EMBL" id="CAI9270932.1"/>
    </source>
</evidence>
<dbReference type="EMBL" id="OX465078">
    <property type="protein sequence ID" value="CAI9270932.1"/>
    <property type="molecule type" value="Genomic_DNA"/>
</dbReference>